<gene>
    <name evidence="2" type="ORF">SAMN05216313_106179</name>
</gene>
<dbReference type="InterPro" id="IPR007768">
    <property type="entry name" value="Suppressor_of_fused"/>
</dbReference>
<evidence type="ECO:0000259" key="1">
    <source>
        <dbReference type="Pfam" id="PF05076"/>
    </source>
</evidence>
<dbReference type="GeneID" id="93276619"/>
<dbReference type="GO" id="GO:0005737">
    <property type="term" value="C:cytoplasm"/>
    <property type="evidence" value="ECO:0007669"/>
    <property type="project" value="TreeGrafter"/>
</dbReference>
<feature type="domain" description="Suppressor of fused-like" evidence="1">
    <location>
        <begin position="55"/>
        <end position="214"/>
    </location>
</feature>
<protein>
    <submittedName>
        <fullName evidence="2">Suppressor of fused protein (SUFU)</fullName>
    </submittedName>
</protein>
<keyword evidence="3" id="KW-1185">Reference proteome</keyword>
<reference evidence="3" key="1">
    <citation type="submission" date="2016-10" db="EMBL/GenBank/DDBJ databases">
        <authorList>
            <person name="Varghese N."/>
            <person name="Submissions S."/>
        </authorList>
    </citation>
    <scope>NUCLEOTIDE SEQUENCE [LARGE SCALE GENOMIC DNA]</scope>
    <source>
        <strain evidence="3">NLAE-zl-G277</strain>
    </source>
</reference>
<dbReference type="PANTHER" id="PTHR10928:SF2">
    <property type="entry name" value="SUPPRESSOR OF FUSED HOMOLOG"/>
    <property type="match status" value="1"/>
</dbReference>
<dbReference type="InterPro" id="IPR020941">
    <property type="entry name" value="SUFU-like_domain"/>
</dbReference>
<evidence type="ECO:0000313" key="3">
    <source>
        <dbReference type="Proteomes" id="UP000198508"/>
    </source>
</evidence>
<dbReference type="Proteomes" id="UP000198508">
    <property type="component" value="Unassembled WGS sequence"/>
</dbReference>
<accession>A0A1I0EKC9</accession>
<organism evidence="2 3">
    <name type="scientific">Enterocloster lavalensis</name>
    <dbReference type="NCBI Taxonomy" id="460384"/>
    <lineage>
        <taxon>Bacteria</taxon>
        <taxon>Bacillati</taxon>
        <taxon>Bacillota</taxon>
        <taxon>Clostridia</taxon>
        <taxon>Lachnospirales</taxon>
        <taxon>Lachnospiraceae</taxon>
        <taxon>Enterocloster</taxon>
    </lineage>
</organism>
<dbReference type="InterPro" id="IPR037181">
    <property type="entry name" value="SUFU_N"/>
</dbReference>
<dbReference type="AlphaFoldDB" id="A0A1I0EKC9"/>
<proteinExistence type="predicted"/>
<dbReference type="EMBL" id="FOIM01000006">
    <property type="protein sequence ID" value="SET45414.1"/>
    <property type="molecule type" value="Genomic_DNA"/>
</dbReference>
<evidence type="ECO:0000313" key="2">
    <source>
        <dbReference type="EMBL" id="SET45414.1"/>
    </source>
</evidence>
<dbReference type="PANTHER" id="PTHR10928">
    <property type="entry name" value="SUPPRESSOR OF FUSED"/>
    <property type="match status" value="1"/>
</dbReference>
<dbReference type="SUPFAM" id="SSF103359">
    <property type="entry name" value="Suppressor of Fused, N-terminal domain"/>
    <property type="match status" value="1"/>
</dbReference>
<name>A0A1I0EKC9_9FIRM</name>
<dbReference type="Pfam" id="PF05076">
    <property type="entry name" value="SUFU"/>
    <property type="match status" value="1"/>
</dbReference>
<dbReference type="RefSeq" id="WP_092362285.1">
    <property type="nucleotide sequence ID" value="NZ_CAJJSN010000024.1"/>
</dbReference>
<sequence length="219" mass="25354">MTAEEFRKKLEENQEWAPGWEAIEGVFEKLYPGQEPSHYGTNMVARAMFGGECYLDGYSIYDSPNGYKHIVTFGMTELYADEDALGGEWNNWGYEMTIKLPEKDNESCMWAIDLLSNLAYYTYTEKRFFEPFQYIAGGGGSINRDRDSQITALMAVYDTEAQGVDTIYGRTDFIQLVGITQRELELLMEDRENARVLYERMRAENPYLVTDLNRTKSYL</sequence>
<dbReference type="STRING" id="460384.SAMN05216313_106179"/>